<keyword evidence="2" id="KW-0472">Membrane</keyword>
<evidence type="ECO:0000313" key="4">
    <source>
        <dbReference type="Proteomes" id="UP000298781"/>
    </source>
</evidence>
<feature type="transmembrane region" description="Helical" evidence="2">
    <location>
        <begin position="228"/>
        <end position="247"/>
    </location>
</feature>
<dbReference type="Proteomes" id="UP000298781">
    <property type="component" value="Chromosome"/>
</dbReference>
<dbReference type="KEGG" id="pstg:E8M01_01265"/>
<feature type="transmembrane region" description="Helical" evidence="2">
    <location>
        <begin position="197"/>
        <end position="221"/>
    </location>
</feature>
<gene>
    <name evidence="3" type="ORF">E8M01_01265</name>
</gene>
<name>A0A4D7AZ58_9HYPH</name>
<evidence type="ECO:0000256" key="2">
    <source>
        <dbReference type="SAM" id="Phobius"/>
    </source>
</evidence>
<sequence>MARSPQVEPGPTRMPHQPSPQRVRSTTKPYLPLDQRPASSSEAAGSVQGAVLAGSARAMVSCSMSAPATAPIAAATPPLSLPVDGSKARAPARFMVKRIVLAVIVAVLVLPLGAVAVMTAAGWLALPYELAVVDERLPGLFRLHMAAAAAALVLVPVALLVRRRPALHRIVGRAAGIAILIAGTSAIPVALSGLASAMAVAGFIAQAVTWLVLMSLGFVAIRRRRVHWHARAMVAVAAVTSAAIWLRPAMVLVREVLMPHADWSFDTAYAVVVWASWLLPLTAVAAVMGLGRWPGRARI</sequence>
<proteinExistence type="predicted"/>
<dbReference type="Pfam" id="PF10067">
    <property type="entry name" value="DUF2306"/>
    <property type="match status" value="1"/>
</dbReference>
<feature type="transmembrane region" description="Helical" evidence="2">
    <location>
        <begin position="143"/>
        <end position="161"/>
    </location>
</feature>
<feature type="transmembrane region" description="Helical" evidence="2">
    <location>
        <begin position="267"/>
        <end position="290"/>
    </location>
</feature>
<feature type="transmembrane region" description="Helical" evidence="2">
    <location>
        <begin position="170"/>
        <end position="191"/>
    </location>
</feature>
<dbReference type="AlphaFoldDB" id="A0A4D7AZ58"/>
<organism evidence="3 4">
    <name type="scientific">Phreatobacter stygius</name>
    <dbReference type="NCBI Taxonomy" id="1940610"/>
    <lineage>
        <taxon>Bacteria</taxon>
        <taxon>Pseudomonadati</taxon>
        <taxon>Pseudomonadota</taxon>
        <taxon>Alphaproteobacteria</taxon>
        <taxon>Hyphomicrobiales</taxon>
        <taxon>Phreatobacteraceae</taxon>
        <taxon>Phreatobacter</taxon>
    </lineage>
</organism>
<feature type="transmembrane region" description="Helical" evidence="2">
    <location>
        <begin position="99"/>
        <end position="123"/>
    </location>
</feature>
<evidence type="ECO:0000313" key="3">
    <source>
        <dbReference type="EMBL" id="QCI62990.1"/>
    </source>
</evidence>
<keyword evidence="2" id="KW-0812">Transmembrane</keyword>
<evidence type="ECO:0000256" key="1">
    <source>
        <dbReference type="SAM" id="MobiDB-lite"/>
    </source>
</evidence>
<reference evidence="3 4" key="1">
    <citation type="submission" date="2019-04" db="EMBL/GenBank/DDBJ databases">
        <title>Phreatobacter aquaticus sp. nov.</title>
        <authorList>
            <person name="Choi A."/>
        </authorList>
    </citation>
    <scope>NUCLEOTIDE SEQUENCE [LARGE SCALE GENOMIC DNA]</scope>
    <source>
        <strain evidence="3 4">KCTC 52518</strain>
    </source>
</reference>
<keyword evidence="4" id="KW-1185">Reference proteome</keyword>
<keyword evidence="2" id="KW-1133">Transmembrane helix</keyword>
<dbReference type="InterPro" id="IPR018750">
    <property type="entry name" value="DUF2306_membrane"/>
</dbReference>
<dbReference type="OrthoDB" id="7931734at2"/>
<accession>A0A4D7AZ58</accession>
<feature type="compositionally biased region" description="Polar residues" evidence="1">
    <location>
        <begin position="19"/>
        <end position="28"/>
    </location>
</feature>
<dbReference type="EMBL" id="CP039690">
    <property type="protein sequence ID" value="QCI62990.1"/>
    <property type="molecule type" value="Genomic_DNA"/>
</dbReference>
<protein>
    <submittedName>
        <fullName evidence="3">DUF2306 domain-containing protein</fullName>
    </submittedName>
</protein>
<feature type="region of interest" description="Disordered" evidence="1">
    <location>
        <begin position="1"/>
        <end position="44"/>
    </location>
</feature>